<dbReference type="PANTHER" id="PTHR33337">
    <property type="entry name" value="GFA DOMAIN-CONTAINING PROTEIN"/>
    <property type="match status" value="1"/>
</dbReference>
<protein>
    <recommendedName>
        <fullName evidence="5">CENP-V/GFA domain-containing protein</fullName>
    </recommendedName>
</protein>
<dbReference type="SUPFAM" id="SSF51316">
    <property type="entry name" value="Mss4-like"/>
    <property type="match status" value="1"/>
</dbReference>
<dbReference type="STRING" id="41688.A0A2N3MXV2"/>
<dbReference type="EMBL" id="NLAX01001623">
    <property type="protein sequence ID" value="PKS05003.1"/>
    <property type="molecule type" value="Genomic_DNA"/>
</dbReference>
<dbReference type="InterPro" id="IPR006913">
    <property type="entry name" value="CENP-V/GFA"/>
</dbReference>
<dbReference type="InParanoid" id="A0A2N3MXV2"/>
<keyword evidence="2" id="KW-0479">Metal-binding</keyword>
<dbReference type="Proteomes" id="UP000233524">
    <property type="component" value="Unassembled WGS sequence"/>
</dbReference>
<sequence>MASNSSDLGSLPKKITGSCPCGRIAYRIDFPENHPFSDNSDTCQCTQCRKSTSSLFFIYQKVPYSSLTWTTPTDTFQNYYCTDGNARGLCRECGTFMYRRRAVSETVKFWRLLACCRSRLL</sequence>
<dbReference type="VEuPathDB" id="FungiDB:jhhlp_008369"/>
<dbReference type="Pfam" id="PF04828">
    <property type="entry name" value="GFA"/>
    <property type="match status" value="1"/>
</dbReference>
<dbReference type="InterPro" id="IPR011057">
    <property type="entry name" value="Mss4-like_sf"/>
</dbReference>
<keyword evidence="4" id="KW-0456">Lyase</keyword>
<evidence type="ECO:0000256" key="4">
    <source>
        <dbReference type="ARBA" id="ARBA00023239"/>
    </source>
</evidence>
<dbReference type="Gene3D" id="3.90.1590.10">
    <property type="entry name" value="glutathione-dependent formaldehyde- activating enzyme (gfa)"/>
    <property type="match status" value="1"/>
</dbReference>
<dbReference type="GO" id="GO:0016846">
    <property type="term" value="F:carbon-sulfur lyase activity"/>
    <property type="evidence" value="ECO:0007669"/>
    <property type="project" value="InterPro"/>
</dbReference>
<comment type="caution">
    <text evidence="6">The sequence shown here is derived from an EMBL/GenBank/DDBJ whole genome shotgun (WGS) entry which is preliminary data.</text>
</comment>
<keyword evidence="7" id="KW-1185">Reference proteome</keyword>
<feature type="domain" description="CENP-V/GFA" evidence="5">
    <location>
        <begin position="15"/>
        <end position="121"/>
    </location>
</feature>
<evidence type="ECO:0000313" key="6">
    <source>
        <dbReference type="EMBL" id="PKS05003.1"/>
    </source>
</evidence>
<dbReference type="OrthoDB" id="6329284at2759"/>
<evidence type="ECO:0000256" key="3">
    <source>
        <dbReference type="ARBA" id="ARBA00022833"/>
    </source>
</evidence>
<gene>
    <name evidence="6" type="ORF">jhhlp_008369</name>
</gene>
<comment type="similarity">
    <text evidence="1">Belongs to the Gfa family.</text>
</comment>
<dbReference type="PANTHER" id="PTHR33337:SF40">
    <property type="entry name" value="CENP-V_GFA DOMAIN-CONTAINING PROTEIN-RELATED"/>
    <property type="match status" value="1"/>
</dbReference>
<evidence type="ECO:0000313" key="7">
    <source>
        <dbReference type="Proteomes" id="UP000233524"/>
    </source>
</evidence>
<evidence type="ECO:0000259" key="5">
    <source>
        <dbReference type="PROSITE" id="PS51891"/>
    </source>
</evidence>
<accession>A0A2N3MXV2</accession>
<organism evidence="6 7">
    <name type="scientific">Lomentospora prolificans</name>
    <dbReference type="NCBI Taxonomy" id="41688"/>
    <lineage>
        <taxon>Eukaryota</taxon>
        <taxon>Fungi</taxon>
        <taxon>Dikarya</taxon>
        <taxon>Ascomycota</taxon>
        <taxon>Pezizomycotina</taxon>
        <taxon>Sordariomycetes</taxon>
        <taxon>Hypocreomycetidae</taxon>
        <taxon>Microascales</taxon>
        <taxon>Microascaceae</taxon>
        <taxon>Lomentospora</taxon>
    </lineage>
</organism>
<evidence type="ECO:0000256" key="1">
    <source>
        <dbReference type="ARBA" id="ARBA00005495"/>
    </source>
</evidence>
<proteinExistence type="inferred from homology"/>
<dbReference type="GO" id="GO:0046872">
    <property type="term" value="F:metal ion binding"/>
    <property type="evidence" value="ECO:0007669"/>
    <property type="project" value="UniProtKB-KW"/>
</dbReference>
<name>A0A2N3MXV2_9PEZI</name>
<reference evidence="6 7" key="1">
    <citation type="journal article" date="2017" name="G3 (Bethesda)">
        <title>First Draft Genome Sequence of the Pathogenic Fungus Lomentospora prolificans (Formerly Scedosporium prolificans).</title>
        <authorList>
            <person name="Luo R."/>
            <person name="Zimin A."/>
            <person name="Workman R."/>
            <person name="Fan Y."/>
            <person name="Pertea G."/>
            <person name="Grossman N."/>
            <person name="Wear M.P."/>
            <person name="Jia B."/>
            <person name="Miller H."/>
            <person name="Casadevall A."/>
            <person name="Timp W."/>
            <person name="Zhang S.X."/>
            <person name="Salzberg S.L."/>
        </authorList>
    </citation>
    <scope>NUCLEOTIDE SEQUENCE [LARGE SCALE GENOMIC DNA]</scope>
    <source>
        <strain evidence="6 7">JHH-5317</strain>
    </source>
</reference>
<dbReference type="PROSITE" id="PS51891">
    <property type="entry name" value="CENP_V_GFA"/>
    <property type="match status" value="1"/>
</dbReference>
<keyword evidence="3" id="KW-0862">Zinc</keyword>
<evidence type="ECO:0000256" key="2">
    <source>
        <dbReference type="ARBA" id="ARBA00022723"/>
    </source>
</evidence>
<dbReference type="AlphaFoldDB" id="A0A2N3MXV2"/>